<keyword evidence="4 7" id="KW-0418">Kinase</keyword>
<evidence type="ECO:0000313" key="8">
    <source>
        <dbReference type="Proteomes" id="UP000199103"/>
    </source>
</evidence>
<dbReference type="InterPro" id="IPR029056">
    <property type="entry name" value="Ribokinase-like"/>
</dbReference>
<evidence type="ECO:0000259" key="6">
    <source>
        <dbReference type="Pfam" id="PF00294"/>
    </source>
</evidence>
<evidence type="ECO:0000256" key="2">
    <source>
        <dbReference type="ARBA" id="ARBA00022679"/>
    </source>
</evidence>
<dbReference type="Pfam" id="PF00294">
    <property type="entry name" value="PfkB"/>
    <property type="match status" value="1"/>
</dbReference>
<proteinExistence type="inferred from homology"/>
<evidence type="ECO:0000256" key="5">
    <source>
        <dbReference type="ARBA" id="ARBA00022840"/>
    </source>
</evidence>
<dbReference type="Gene3D" id="3.40.1190.20">
    <property type="match status" value="1"/>
</dbReference>
<dbReference type="Proteomes" id="UP000199103">
    <property type="component" value="Chromosome I"/>
</dbReference>
<protein>
    <submittedName>
        <fullName evidence="7">2-dehydro-3-deoxygluconokinase</fullName>
    </submittedName>
</protein>
<dbReference type="RefSeq" id="WP_091518857.1">
    <property type="nucleotide sequence ID" value="NZ_LT629772.1"/>
</dbReference>
<dbReference type="SUPFAM" id="SSF53613">
    <property type="entry name" value="Ribokinase-like"/>
    <property type="match status" value="1"/>
</dbReference>
<evidence type="ECO:0000256" key="4">
    <source>
        <dbReference type="ARBA" id="ARBA00022777"/>
    </source>
</evidence>
<dbReference type="InterPro" id="IPR050306">
    <property type="entry name" value="PfkB_Carbo_kinase"/>
</dbReference>
<evidence type="ECO:0000256" key="3">
    <source>
        <dbReference type="ARBA" id="ARBA00022741"/>
    </source>
</evidence>
<dbReference type="InterPro" id="IPR011611">
    <property type="entry name" value="PfkB_dom"/>
</dbReference>
<organism evidence="7 8">
    <name type="scientific">Microlunatus soli</name>
    <dbReference type="NCBI Taxonomy" id="630515"/>
    <lineage>
        <taxon>Bacteria</taxon>
        <taxon>Bacillati</taxon>
        <taxon>Actinomycetota</taxon>
        <taxon>Actinomycetes</taxon>
        <taxon>Propionibacteriales</taxon>
        <taxon>Propionibacteriaceae</taxon>
        <taxon>Microlunatus</taxon>
    </lineage>
</organism>
<reference evidence="7 8" key="1">
    <citation type="submission" date="2016-10" db="EMBL/GenBank/DDBJ databases">
        <authorList>
            <person name="de Groot N.N."/>
        </authorList>
    </citation>
    <scope>NUCLEOTIDE SEQUENCE [LARGE SCALE GENOMIC DNA]</scope>
    <source>
        <strain evidence="7 8">DSM 21800</strain>
    </source>
</reference>
<keyword evidence="2" id="KW-0808">Transferase</keyword>
<gene>
    <name evidence="7" type="ORF">SAMN04489812_0330</name>
</gene>
<dbReference type="AlphaFoldDB" id="A0A1H1N0W0"/>
<evidence type="ECO:0000313" key="7">
    <source>
        <dbReference type="EMBL" id="SDR92557.1"/>
    </source>
</evidence>
<dbReference type="OrthoDB" id="7946249at2"/>
<comment type="similarity">
    <text evidence="1">Belongs to the carbohydrate kinase PfkB family.</text>
</comment>
<dbReference type="CDD" id="cd01166">
    <property type="entry name" value="KdgK"/>
    <property type="match status" value="1"/>
</dbReference>
<keyword evidence="8" id="KW-1185">Reference proteome</keyword>
<accession>A0A1H1N0W0</accession>
<dbReference type="GO" id="GO:0016301">
    <property type="term" value="F:kinase activity"/>
    <property type="evidence" value="ECO:0007669"/>
    <property type="project" value="UniProtKB-KW"/>
</dbReference>
<dbReference type="STRING" id="630515.SAMN04489812_0330"/>
<sequence>MTSFDVVTFGEPMTLFLAAGDVPLISADNFEVEVAGAESNLATGLARLGHRVSFFGRVGADTFGMRIRNELRAEGIDVGQLVDDPELPTGLLIRDNPSGRPITVEYRRSGTAAAAMSPESLPTAMITDTRLLHVTGITAALSESSLAATERAMIIAAEAGVTVSLDPNIRLRLADPDRWQVIIKQLAQHAKIIFTGRDEAEVISPGVDPVTWYGDHGAEIVIVKDGGNGSSEHQLGTGRTVHGGVRPVPLVDPIGAGDGFNAGWISSWLDGAGELTEADAERRLLTAATVASMVVSARGDRTGLPTRAMLDQVLASGADVIR</sequence>
<dbReference type="PANTHER" id="PTHR43085">
    <property type="entry name" value="HEXOKINASE FAMILY MEMBER"/>
    <property type="match status" value="1"/>
</dbReference>
<keyword evidence="5" id="KW-0067">ATP-binding</keyword>
<feature type="domain" description="Carbohydrate kinase PfkB" evidence="6">
    <location>
        <begin position="6"/>
        <end position="307"/>
    </location>
</feature>
<keyword evidence="3" id="KW-0547">Nucleotide-binding</keyword>
<name>A0A1H1N0W0_9ACTN</name>
<evidence type="ECO:0000256" key="1">
    <source>
        <dbReference type="ARBA" id="ARBA00010688"/>
    </source>
</evidence>
<dbReference type="GO" id="GO:0005524">
    <property type="term" value="F:ATP binding"/>
    <property type="evidence" value="ECO:0007669"/>
    <property type="project" value="UniProtKB-KW"/>
</dbReference>
<dbReference type="EMBL" id="LT629772">
    <property type="protein sequence ID" value="SDR92557.1"/>
    <property type="molecule type" value="Genomic_DNA"/>
</dbReference>
<dbReference type="PANTHER" id="PTHR43085:SF1">
    <property type="entry name" value="PSEUDOURIDINE KINASE-RELATED"/>
    <property type="match status" value="1"/>
</dbReference>